<evidence type="ECO:0000313" key="2">
    <source>
        <dbReference type="Proteomes" id="UP001055811"/>
    </source>
</evidence>
<dbReference type="Proteomes" id="UP001055811">
    <property type="component" value="Linkage Group LG08"/>
</dbReference>
<organism evidence="1 2">
    <name type="scientific">Cichorium intybus</name>
    <name type="common">Chicory</name>
    <dbReference type="NCBI Taxonomy" id="13427"/>
    <lineage>
        <taxon>Eukaryota</taxon>
        <taxon>Viridiplantae</taxon>
        <taxon>Streptophyta</taxon>
        <taxon>Embryophyta</taxon>
        <taxon>Tracheophyta</taxon>
        <taxon>Spermatophyta</taxon>
        <taxon>Magnoliopsida</taxon>
        <taxon>eudicotyledons</taxon>
        <taxon>Gunneridae</taxon>
        <taxon>Pentapetalae</taxon>
        <taxon>asterids</taxon>
        <taxon>campanulids</taxon>
        <taxon>Asterales</taxon>
        <taxon>Asteraceae</taxon>
        <taxon>Cichorioideae</taxon>
        <taxon>Cichorieae</taxon>
        <taxon>Cichoriinae</taxon>
        <taxon>Cichorium</taxon>
    </lineage>
</organism>
<reference evidence="1 2" key="2">
    <citation type="journal article" date="2022" name="Mol. Ecol. Resour.">
        <title>The genomes of chicory, endive, great burdock and yacon provide insights into Asteraceae paleo-polyploidization history and plant inulin production.</title>
        <authorList>
            <person name="Fan W."/>
            <person name="Wang S."/>
            <person name="Wang H."/>
            <person name="Wang A."/>
            <person name="Jiang F."/>
            <person name="Liu H."/>
            <person name="Zhao H."/>
            <person name="Xu D."/>
            <person name="Zhang Y."/>
        </authorList>
    </citation>
    <scope>NUCLEOTIDE SEQUENCE [LARGE SCALE GENOMIC DNA]</scope>
    <source>
        <strain evidence="2">cv. Punajuju</strain>
        <tissue evidence="1">Leaves</tissue>
    </source>
</reference>
<protein>
    <submittedName>
        <fullName evidence="1">Uncharacterized protein</fullName>
    </submittedName>
</protein>
<sequence>MRATDAKVNIPVNQVSESTKLSDRGAKSLNSTNNNLVEEEQTLNLDPLPLPTHSPEINEHNETTDDPPSISGYPSDTKEIIAQGPPEFDTNYPPLEKWPKIHPQSQVIIR</sequence>
<gene>
    <name evidence="1" type="ORF">L2E82_44779</name>
</gene>
<comment type="caution">
    <text evidence="1">The sequence shown here is derived from an EMBL/GenBank/DDBJ whole genome shotgun (WGS) entry which is preliminary data.</text>
</comment>
<proteinExistence type="predicted"/>
<name>A0ACB8ZR69_CICIN</name>
<dbReference type="EMBL" id="CM042016">
    <property type="protein sequence ID" value="KAI3700160.1"/>
    <property type="molecule type" value="Genomic_DNA"/>
</dbReference>
<keyword evidence="2" id="KW-1185">Reference proteome</keyword>
<reference evidence="2" key="1">
    <citation type="journal article" date="2022" name="Mol. Ecol. Resour.">
        <title>The genomes of chicory, endive, great burdock and yacon provide insights into Asteraceae palaeo-polyploidization history and plant inulin production.</title>
        <authorList>
            <person name="Fan W."/>
            <person name="Wang S."/>
            <person name="Wang H."/>
            <person name="Wang A."/>
            <person name="Jiang F."/>
            <person name="Liu H."/>
            <person name="Zhao H."/>
            <person name="Xu D."/>
            <person name="Zhang Y."/>
        </authorList>
    </citation>
    <scope>NUCLEOTIDE SEQUENCE [LARGE SCALE GENOMIC DNA]</scope>
    <source>
        <strain evidence="2">cv. Punajuju</strain>
    </source>
</reference>
<accession>A0ACB8ZR69</accession>
<evidence type="ECO:0000313" key="1">
    <source>
        <dbReference type="EMBL" id="KAI3700160.1"/>
    </source>
</evidence>